<dbReference type="SUPFAM" id="SSF51120">
    <property type="entry name" value="beta-Roll"/>
    <property type="match status" value="1"/>
</dbReference>
<dbReference type="InterPro" id="IPR001343">
    <property type="entry name" value="Hemolysn_Ca-bd"/>
</dbReference>
<name>A0ABX6P4L8_9BURK</name>
<evidence type="ECO:0000313" key="2">
    <source>
        <dbReference type="EMBL" id="QJW84454.1"/>
    </source>
</evidence>
<dbReference type="Gene3D" id="2.150.10.10">
    <property type="entry name" value="Serralysin-like metalloprotease, C-terminal"/>
    <property type="match status" value="2"/>
</dbReference>
<sequence length="116" mass="11775">MRGQEHSDWMDAGAGNDLLEGGDGDDTLVSGGADSRDTLEGGTGDDVLYAAGGRVTLTGGDGADRFSFTSDYSDTGTGQYDMVYAAAAYSSVAMAAHVTDFNQAEGDWSAPGSMAG</sequence>
<proteinExistence type="predicted"/>
<evidence type="ECO:0000313" key="3">
    <source>
        <dbReference type="Proteomes" id="UP000500826"/>
    </source>
</evidence>
<reference evidence="2 3" key="1">
    <citation type="submission" date="2020-05" db="EMBL/GenBank/DDBJ databases">
        <title>Ramlibacter rhizophilus sp. nov., isolated from rhizosphere soil of national flower Mugunghwa from South Korea.</title>
        <authorList>
            <person name="Zheng-Fei Y."/>
            <person name="Huan T."/>
        </authorList>
    </citation>
    <scope>NUCLEOTIDE SEQUENCE [LARGE SCALE GENOMIC DNA]</scope>
    <source>
        <strain evidence="2 3">H242</strain>
    </source>
</reference>
<dbReference type="Proteomes" id="UP000500826">
    <property type="component" value="Chromosome"/>
</dbReference>
<evidence type="ECO:0008006" key="4">
    <source>
        <dbReference type="Google" id="ProtNLM"/>
    </source>
</evidence>
<reference evidence="2 3" key="2">
    <citation type="submission" date="2020-05" db="EMBL/GenBank/DDBJ databases">
        <authorList>
            <person name="Khan S.A."/>
            <person name="Jeon C.O."/>
            <person name="Chun B.H."/>
        </authorList>
    </citation>
    <scope>NUCLEOTIDE SEQUENCE [LARGE SCALE GENOMIC DNA]</scope>
    <source>
        <strain evidence="2 3">H242</strain>
    </source>
</reference>
<keyword evidence="3" id="KW-1185">Reference proteome</keyword>
<accession>A0ABX6P4L8</accession>
<dbReference type="EMBL" id="CP053418">
    <property type="protein sequence ID" value="QJW84454.1"/>
    <property type="molecule type" value="Genomic_DNA"/>
</dbReference>
<protein>
    <recommendedName>
        <fullName evidence="4">Calcium-binding protein</fullName>
    </recommendedName>
</protein>
<organism evidence="2 3">
    <name type="scientific">Ramlibacter terrae</name>
    <dbReference type="NCBI Taxonomy" id="2732511"/>
    <lineage>
        <taxon>Bacteria</taxon>
        <taxon>Pseudomonadati</taxon>
        <taxon>Pseudomonadota</taxon>
        <taxon>Betaproteobacteria</taxon>
        <taxon>Burkholderiales</taxon>
        <taxon>Comamonadaceae</taxon>
        <taxon>Ramlibacter</taxon>
    </lineage>
</organism>
<gene>
    <name evidence="2" type="ORF">HK414_13950</name>
</gene>
<dbReference type="Pfam" id="PF00353">
    <property type="entry name" value="HemolysinCabind"/>
    <property type="match status" value="2"/>
</dbReference>
<evidence type="ECO:0000256" key="1">
    <source>
        <dbReference type="SAM" id="MobiDB-lite"/>
    </source>
</evidence>
<dbReference type="InterPro" id="IPR011049">
    <property type="entry name" value="Serralysin-like_metalloprot_C"/>
</dbReference>
<dbReference type="PRINTS" id="PR00313">
    <property type="entry name" value="CABNDNGRPT"/>
</dbReference>
<feature type="region of interest" description="Disordered" evidence="1">
    <location>
        <begin position="1"/>
        <end position="45"/>
    </location>
</feature>